<dbReference type="Gene3D" id="2.70.98.10">
    <property type="match status" value="1"/>
</dbReference>
<dbReference type="Pfam" id="PF08124">
    <property type="entry name" value="Lyase_8_N"/>
    <property type="match status" value="1"/>
</dbReference>
<dbReference type="InterPro" id="IPR014718">
    <property type="entry name" value="GH-type_carb-bd"/>
</dbReference>
<dbReference type="Proteomes" id="UP001595699">
    <property type="component" value="Unassembled WGS sequence"/>
</dbReference>
<dbReference type="EMBL" id="JBHRZH010000008">
    <property type="protein sequence ID" value="MFC3761361.1"/>
    <property type="molecule type" value="Genomic_DNA"/>
</dbReference>
<evidence type="ECO:0000259" key="5">
    <source>
        <dbReference type="Pfam" id="PF02884"/>
    </source>
</evidence>
<evidence type="ECO:0000259" key="4">
    <source>
        <dbReference type="Pfam" id="PF02278"/>
    </source>
</evidence>
<keyword evidence="8" id="KW-1185">Reference proteome</keyword>
<organism evidence="7 8">
    <name type="scientific">Tenggerimyces flavus</name>
    <dbReference type="NCBI Taxonomy" id="1708749"/>
    <lineage>
        <taxon>Bacteria</taxon>
        <taxon>Bacillati</taxon>
        <taxon>Actinomycetota</taxon>
        <taxon>Actinomycetes</taxon>
        <taxon>Propionibacteriales</taxon>
        <taxon>Nocardioidaceae</taxon>
        <taxon>Tenggerimyces</taxon>
    </lineage>
</organism>
<proteinExistence type="inferred from homology"/>
<dbReference type="Pfam" id="PF02884">
    <property type="entry name" value="Lyase_8_C"/>
    <property type="match status" value="1"/>
</dbReference>
<evidence type="ECO:0000313" key="8">
    <source>
        <dbReference type="Proteomes" id="UP001595699"/>
    </source>
</evidence>
<evidence type="ECO:0000259" key="6">
    <source>
        <dbReference type="Pfam" id="PF08124"/>
    </source>
</evidence>
<dbReference type="InterPro" id="IPR012970">
    <property type="entry name" value="Lyase_8_alpha_N"/>
</dbReference>
<gene>
    <name evidence="7" type="ORF">ACFOUW_10955</name>
</gene>
<accession>A0ABV7Y9N3</accession>
<evidence type="ECO:0000256" key="2">
    <source>
        <dbReference type="ARBA" id="ARBA00022729"/>
    </source>
</evidence>
<name>A0ABV7Y9N3_9ACTN</name>
<feature type="domain" description="Polysaccharide lyase 8 N-terminal alpha-helical" evidence="6">
    <location>
        <begin position="44"/>
        <end position="366"/>
    </location>
</feature>
<dbReference type="Gene3D" id="2.60.220.10">
    <property type="entry name" value="Polysaccharide lyase family 8-like, C-terminal"/>
    <property type="match status" value="1"/>
</dbReference>
<dbReference type="PANTHER" id="PTHR38481">
    <property type="entry name" value="HYALURONATE LYASE"/>
    <property type="match status" value="1"/>
</dbReference>
<dbReference type="SUPFAM" id="SSF48230">
    <property type="entry name" value="Chondroitin AC/alginate lyase"/>
    <property type="match status" value="1"/>
</dbReference>
<dbReference type="InterPro" id="IPR004103">
    <property type="entry name" value="Lyase_8_C"/>
</dbReference>
<evidence type="ECO:0000256" key="3">
    <source>
        <dbReference type="ARBA" id="ARBA00023239"/>
    </source>
</evidence>
<dbReference type="InterPro" id="IPR003159">
    <property type="entry name" value="Lyase_8_central_dom"/>
</dbReference>
<dbReference type="SUPFAM" id="SSF49863">
    <property type="entry name" value="Hyaluronate lyase-like, C-terminal domain"/>
    <property type="match status" value="1"/>
</dbReference>
<keyword evidence="2" id="KW-0732">Signal</keyword>
<dbReference type="PANTHER" id="PTHR38481:SF1">
    <property type="entry name" value="HYALURONATE LYASE"/>
    <property type="match status" value="1"/>
</dbReference>
<dbReference type="Gene3D" id="1.50.10.100">
    <property type="entry name" value="Chondroitin AC/alginate lyase"/>
    <property type="match status" value="1"/>
</dbReference>
<dbReference type="PROSITE" id="PS51318">
    <property type="entry name" value="TAT"/>
    <property type="match status" value="1"/>
</dbReference>
<dbReference type="InterPro" id="IPR038970">
    <property type="entry name" value="Lyase_8"/>
</dbReference>
<comment type="caution">
    <text evidence="7">The sequence shown here is derived from an EMBL/GenBank/DDBJ whole genome shotgun (WGS) entry which is preliminary data.</text>
</comment>
<evidence type="ECO:0000313" key="7">
    <source>
        <dbReference type="EMBL" id="MFC3761361.1"/>
    </source>
</evidence>
<protein>
    <submittedName>
        <fullName evidence="7">Polysaccharide lyase 8 family protein</fullName>
    </submittedName>
</protein>
<sequence length="788" mass="85208">MAAKLPRRVLVAGIGGVAALAALNGRMTPARADAQSYEQLRLAWHDFLTGGQVDPADPRVAKALTLLDNDARRWQGLVDRSPTRTQVFTDTTFAGSAGVTGTYTRLVTMALAWATNGSALHQNATVLADVLAGLATVHERVYKQGTVEYGNWWDWEIGSTRALGDACTLVYDHLPAADRASYLQAIDHFVPDPYWMFPPERGPILSTGANRVDLCRAIAVRGVLGETDAKIARSRDGLSDVFAYVTTGDGFYRDGSFVQHTWVPYTGTYGVVLLDGMSKLIALLAGSPWEVNDPNRSVLFDAVERTFQPVIYDNQMLDFVRGRAISRSNARDHTDAHGALEHLLNLADGVAVEDPERAQRWRAMVKGWIHRDTHDDIFASARVPRVATYARVLADESVPAAPEPTAFTVFPGMDRVVHRRPGWAYAISMASMRISYYESGNGENEKGFHTGEGMTYLYNADNGQYADDFWPTTDLYRLPGTTIDKLPLPNKAGGEWGEARPIDASWVGGVALGEFGSAGMDVEGITSPMRAKKSWFCLDEYVVALGAGITGASGHPVETVVENRNLHASGTNAFLLDGVAQPLDLGWSTTREAGWAHLGGVGGYVFPGGATISVKREARTGRWRDIHQTGPTTPITRRYLTAWFDHGVDPTAGEYAYVLLPGATPARTAALAESAEIRVLANTPSVQAISVPRLGIVAANFWAPGSVDELTASAPCAVIMREHRGELAVAVSDPARGSANVEVGVRRGGYRSWHGDSTVRVQAVRPWVSLAVDTSDGLGGTHAVRLSR</sequence>
<dbReference type="RefSeq" id="WP_205118429.1">
    <property type="nucleotide sequence ID" value="NZ_JAFBCM010000001.1"/>
</dbReference>
<dbReference type="Pfam" id="PF02278">
    <property type="entry name" value="Lyase_8"/>
    <property type="match status" value="1"/>
</dbReference>
<dbReference type="GO" id="GO:0016829">
    <property type="term" value="F:lyase activity"/>
    <property type="evidence" value="ECO:0007669"/>
    <property type="project" value="UniProtKB-KW"/>
</dbReference>
<keyword evidence="3 7" id="KW-0456">Lyase</keyword>
<feature type="domain" description="Polysaccharide lyase family 8 central" evidence="4">
    <location>
        <begin position="409"/>
        <end position="663"/>
    </location>
</feature>
<evidence type="ECO:0000256" key="1">
    <source>
        <dbReference type="ARBA" id="ARBA00006699"/>
    </source>
</evidence>
<comment type="similarity">
    <text evidence="1">Belongs to the polysaccharide lyase 8 family.</text>
</comment>
<dbReference type="CDD" id="cd01083">
    <property type="entry name" value="GAG_Lyase"/>
    <property type="match status" value="1"/>
</dbReference>
<dbReference type="InterPro" id="IPR011071">
    <property type="entry name" value="Lyase_8-like_C"/>
</dbReference>
<reference evidence="8" key="1">
    <citation type="journal article" date="2019" name="Int. J. Syst. Evol. Microbiol.">
        <title>The Global Catalogue of Microorganisms (GCM) 10K type strain sequencing project: providing services to taxonomists for standard genome sequencing and annotation.</title>
        <authorList>
            <consortium name="The Broad Institute Genomics Platform"/>
            <consortium name="The Broad Institute Genome Sequencing Center for Infectious Disease"/>
            <person name="Wu L."/>
            <person name="Ma J."/>
        </authorList>
    </citation>
    <scope>NUCLEOTIDE SEQUENCE [LARGE SCALE GENOMIC DNA]</scope>
    <source>
        <strain evidence="8">CGMCC 4.7241</strain>
    </source>
</reference>
<dbReference type="InterPro" id="IPR006311">
    <property type="entry name" value="TAT_signal"/>
</dbReference>
<feature type="domain" description="Polysaccharide lyase family 8 C-terminal" evidence="5">
    <location>
        <begin position="678"/>
        <end position="741"/>
    </location>
</feature>
<dbReference type="InterPro" id="IPR011013">
    <property type="entry name" value="Gal_mutarotase_sf_dom"/>
</dbReference>
<dbReference type="SUPFAM" id="SSF74650">
    <property type="entry name" value="Galactose mutarotase-like"/>
    <property type="match status" value="1"/>
</dbReference>
<dbReference type="InterPro" id="IPR008929">
    <property type="entry name" value="Chondroitin_lyas"/>
</dbReference>